<dbReference type="EMBL" id="BSFP01000002">
    <property type="protein sequence ID" value="GLK98951.1"/>
    <property type="molecule type" value="Genomic_DNA"/>
</dbReference>
<accession>A0A9W6KBD5</accession>
<evidence type="ECO:0008006" key="4">
    <source>
        <dbReference type="Google" id="ProtNLM"/>
    </source>
</evidence>
<reference evidence="2" key="1">
    <citation type="journal article" date="2014" name="Int. J. Syst. Evol. Microbiol.">
        <title>Complete genome sequence of Corynebacterium casei LMG S-19264T (=DSM 44701T), isolated from a smear-ripened cheese.</title>
        <authorList>
            <consortium name="US DOE Joint Genome Institute (JGI-PGF)"/>
            <person name="Walter F."/>
            <person name="Albersmeier A."/>
            <person name="Kalinowski J."/>
            <person name="Ruckert C."/>
        </authorList>
    </citation>
    <scope>NUCLEOTIDE SEQUENCE</scope>
    <source>
        <strain evidence="2">VKM Ac-1321</strain>
    </source>
</reference>
<evidence type="ECO:0000313" key="3">
    <source>
        <dbReference type="Proteomes" id="UP001143480"/>
    </source>
</evidence>
<reference evidence="2" key="2">
    <citation type="submission" date="2023-01" db="EMBL/GenBank/DDBJ databases">
        <authorList>
            <person name="Sun Q."/>
            <person name="Evtushenko L."/>
        </authorList>
    </citation>
    <scope>NUCLEOTIDE SEQUENCE</scope>
    <source>
        <strain evidence="2">VKM Ac-1321</strain>
    </source>
</reference>
<comment type="caution">
    <text evidence="2">The sequence shown here is derived from an EMBL/GenBank/DDBJ whole genome shotgun (WGS) entry which is preliminary data.</text>
</comment>
<organism evidence="2 3">
    <name type="scientific">Dactylosporangium matsuzakiense</name>
    <dbReference type="NCBI Taxonomy" id="53360"/>
    <lineage>
        <taxon>Bacteria</taxon>
        <taxon>Bacillati</taxon>
        <taxon>Actinomycetota</taxon>
        <taxon>Actinomycetes</taxon>
        <taxon>Micromonosporales</taxon>
        <taxon>Micromonosporaceae</taxon>
        <taxon>Dactylosporangium</taxon>
    </lineage>
</organism>
<dbReference type="RefSeq" id="WP_223100420.1">
    <property type="nucleotide sequence ID" value="NZ_BAAAXA010000001.1"/>
</dbReference>
<name>A0A9W6KBD5_9ACTN</name>
<proteinExistence type="predicted"/>
<keyword evidence="1" id="KW-0732">Signal</keyword>
<gene>
    <name evidence="2" type="ORF">GCM10017581_006920</name>
</gene>
<sequence>MKRIGLLCGAALLTLAGTLPPAAAFAEPTPSPSASAHSDWMGDVLHGEGIVKTKTGPVRVAVQNGEATKITDTALTVRSADGFTRTWQLPKDMKVHGRQGSLQAGAEVSVFGTASGEKSWTAKHVVVRSGSAS</sequence>
<feature type="chain" id="PRO_5040854929" description="DUF5666 domain-containing protein" evidence="1">
    <location>
        <begin position="27"/>
        <end position="133"/>
    </location>
</feature>
<feature type="signal peptide" evidence="1">
    <location>
        <begin position="1"/>
        <end position="26"/>
    </location>
</feature>
<evidence type="ECO:0000313" key="2">
    <source>
        <dbReference type="EMBL" id="GLK98951.1"/>
    </source>
</evidence>
<dbReference type="AlphaFoldDB" id="A0A9W6KBD5"/>
<keyword evidence="3" id="KW-1185">Reference proteome</keyword>
<dbReference type="Proteomes" id="UP001143480">
    <property type="component" value="Unassembled WGS sequence"/>
</dbReference>
<protein>
    <recommendedName>
        <fullName evidence="4">DUF5666 domain-containing protein</fullName>
    </recommendedName>
</protein>
<evidence type="ECO:0000256" key="1">
    <source>
        <dbReference type="SAM" id="SignalP"/>
    </source>
</evidence>